<evidence type="ECO:0000256" key="1">
    <source>
        <dbReference type="ARBA" id="ARBA00022723"/>
    </source>
</evidence>
<dbReference type="InterPro" id="IPR009056">
    <property type="entry name" value="Cyt_c-like_dom"/>
</dbReference>
<organism evidence="5 6">
    <name type="scientific">Labilithrix luteola</name>
    <dbReference type="NCBI Taxonomy" id="1391654"/>
    <lineage>
        <taxon>Bacteria</taxon>
        <taxon>Pseudomonadati</taxon>
        <taxon>Myxococcota</taxon>
        <taxon>Polyangia</taxon>
        <taxon>Polyangiales</taxon>
        <taxon>Labilitrichaceae</taxon>
        <taxon>Labilithrix</taxon>
    </lineage>
</organism>
<proteinExistence type="predicted"/>
<evidence type="ECO:0000256" key="3">
    <source>
        <dbReference type="PROSITE-ProRule" id="PRU00433"/>
    </source>
</evidence>
<sequence>MFPLATKGQCNFCHSLPPNEKSNGNLSMGEDKASAYAALVGKPSASHSCSGGTLVVAGQPDASLFFQKLSASPACGGRMPLGGDPLTPEQLDMIRSWISAGAKDD</sequence>
<dbReference type="PROSITE" id="PS51007">
    <property type="entry name" value="CYTC"/>
    <property type="match status" value="1"/>
</dbReference>
<protein>
    <recommendedName>
        <fullName evidence="4">Cytochrome c domain-containing protein</fullName>
    </recommendedName>
</protein>
<dbReference type="STRING" id="1391654.AKJ09_01535"/>
<reference evidence="5 6" key="1">
    <citation type="submission" date="2015-08" db="EMBL/GenBank/DDBJ databases">
        <authorList>
            <person name="Babu N.S."/>
            <person name="Beckwith C.J."/>
            <person name="Beseler K.G."/>
            <person name="Brison A."/>
            <person name="Carone J.V."/>
            <person name="Caskin T.P."/>
            <person name="Diamond M."/>
            <person name="Durham M.E."/>
            <person name="Foxe J.M."/>
            <person name="Go M."/>
            <person name="Henderson B.A."/>
            <person name="Jones I.B."/>
            <person name="McGettigan J.A."/>
            <person name="Micheletti S.J."/>
            <person name="Nasrallah M.E."/>
            <person name="Ortiz D."/>
            <person name="Piller C.R."/>
            <person name="Privatt S.R."/>
            <person name="Schneider S.L."/>
            <person name="Sharp S."/>
            <person name="Smith T.C."/>
            <person name="Stanton J.D."/>
            <person name="Ullery H.E."/>
            <person name="Wilson R.J."/>
            <person name="Serrano M.G."/>
            <person name="Buck G."/>
            <person name="Lee V."/>
            <person name="Wang Y."/>
            <person name="Carvalho R."/>
            <person name="Voegtly L."/>
            <person name="Shi R."/>
            <person name="Duckworth R."/>
            <person name="Johnson A."/>
            <person name="Loviza R."/>
            <person name="Walstead R."/>
            <person name="Shah Z."/>
            <person name="Kiflezghi M."/>
            <person name="Wade K."/>
            <person name="Ball S.L."/>
            <person name="Bradley K.W."/>
            <person name="Asai D.J."/>
            <person name="Bowman C.A."/>
            <person name="Russell D.A."/>
            <person name="Pope W.H."/>
            <person name="Jacobs-Sera D."/>
            <person name="Hendrix R.W."/>
            <person name="Hatfull G.F."/>
        </authorList>
    </citation>
    <scope>NUCLEOTIDE SEQUENCE [LARGE SCALE GENOMIC DNA]</scope>
    <source>
        <strain evidence="5 6">DSM 27648</strain>
    </source>
</reference>
<accession>A0A0K1PNA2</accession>
<keyword evidence="1 3" id="KW-0479">Metal-binding</keyword>
<name>A0A0K1PNA2_9BACT</name>
<dbReference type="GO" id="GO:0020037">
    <property type="term" value="F:heme binding"/>
    <property type="evidence" value="ECO:0007669"/>
    <property type="project" value="InterPro"/>
</dbReference>
<keyword evidence="2 3" id="KW-0408">Iron</keyword>
<dbReference type="EMBL" id="CP012333">
    <property type="protein sequence ID" value="AKU94871.1"/>
    <property type="molecule type" value="Genomic_DNA"/>
</dbReference>
<evidence type="ECO:0000256" key="2">
    <source>
        <dbReference type="ARBA" id="ARBA00023004"/>
    </source>
</evidence>
<dbReference type="KEGG" id="llu:AKJ09_01535"/>
<keyword evidence="3" id="KW-0349">Heme</keyword>
<dbReference type="Proteomes" id="UP000064967">
    <property type="component" value="Chromosome"/>
</dbReference>
<evidence type="ECO:0000313" key="5">
    <source>
        <dbReference type="EMBL" id="AKU94871.1"/>
    </source>
</evidence>
<feature type="domain" description="Cytochrome c" evidence="4">
    <location>
        <begin position="1"/>
        <end position="102"/>
    </location>
</feature>
<dbReference type="GO" id="GO:0009055">
    <property type="term" value="F:electron transfer activity"/>
    <property type="evidence" value="ECO:0007669"/>
    <property type="project" value="InterPro"/>
</dbReference>
<dbReference type="AlphaFoldDB" id="A0A0K1PNA2"/>
<gene>
    <name evidence="5" type="ORF">AKJ09_01535</name>
</gene>
<evidence type="ECO:0000259" key="4">
    <source>
        <dbReference type="PROSITE" id="PS51007"/>
    </source>
</evidence>
<dbReference type="GO" id="GO:0046872">
    <property type="term" value="F:metal ion binding"/>
    <property type="evidence" value="ECO:0007669"/>
    <property type="project" value="UniProtKB-KW"/>
</dbReference>
<evidence type="ECO:0000313" key="6">
    <source>
        <dbReference type="Proteomes" id="UP000064967"/>
    </source>
</evidence>
<keyword evidence="6" id="KW-1185">Reference proteome</keyword>